<protein>
    <recommendedName>
        <fullName evidence="4">Response regulatory domain-containing protein</fullName>
    </recommendedName>
</protein>
<accession>A0A9X2AQX8</accession>
<name>A0A9X2AQX8_9BURK</name>
<evidence type="ECO:0000259" key="4">
    <source>
        <dbReference type="PROSITE" id="PS50110"/>
    </source>
</evidence>
<dbReference type="CDD" id="cd00156">
    <property type="entry name" value="REC"/>
    <property type="match status" value="1"/>
</dbReference>
<dbReference type="InterPro" id="IPR011006">
    <property type="entry name" value="CheY-like_superfamily"/>
</dbReference>
<evidence type="ECO:0000313" key="5">
    <source>
        <dbReference type="EMBL" id="MCJ0763641.1"/>
    </source>
</evidence>
<dbReference type="Gene3D" id="3.40.50.2300">
    <property type="match status" value="1"/>
</dbReference>
<feature type="domain" description="Response regulatory" evidence="4">
    <location>
        <begin position="71"/>
        <end position="199"/>
    </location>
</feature>
<evidence type="ECO:0000256" key="1">
    <source>
        <dbReference type="ARBA" id="ARBA00022553"/>
    </source>
</evidence>
<dbReference type="InterPro" id="IPR050595">
    <property type="entry name" value="Bact_response_regulator"/>
</dbReference>
<dbReference type="EMBL" id="JALGBI010000001">
    <property type="protein sequence ID" value="MCJ0763641.1"/>
    <property type="molecule type" value="Genomic_DNA"/>
</dbReference>
<evidence type="ECO:0000256" key="2">
    <source>
        <dbReference type="ARBA" id="ARBA00023012"/>
    </source>
</evidence>
<dbReference type="PROSITE" id="PS50110">
    <property type="entry name" value="RESPONSE_REGULATORY"/>
    <property type="match status" value="1"/>
</dbReference>
<dbReference type="SMART" id="SM00448">
    <property type="entry name" value="REC"/>
    <property type="match status" value="1"/>
</dbReference>
<dbReference type="GO" id="GO:0000160">
    <property type="term" value="P:phosphorelay signal transduction system"/>
    <property type="evidence" value="ECO:0007669"/>
    <property type="project" value="UniProtKB-KW"/>
</dbReference>
<organism evidence="5 6">
    <name type="scientific">Variovorax terrae</name>
    <dbReference type="NCBI Taxonomy" id="2923278"/>
    <lineage>
        <taxon>Bacteria</taxon>
        <taxon>Pseudomonadati</taxon>
        <taxon>Pseudomonadota</taxon>
        <taxon>Betaproteobacteria</taxon>
        <taxon>Burkholderiales</taxon>
        <taxon>Comamonadaceae</taxon>
        <taxon>Variovorax</taxon>
    </lineage>
</organism>
<keyword evidence="1" id="KW-0597">Phosphoprotein</keyword>
<comment type="caution">
    <text evidence="5">The sequence shown here is derived from an EMBL/GenBank/DDBJ whole genome shotgun (WGS) entry which is preliminary data.</text>
</comment>
<evidence type="ECO:0000256" key="3">
    <source>
        <dbReference type="PROSITE-ProRule" id="PRU00169"/>
    </source>
</evidence>
<dbReference type="AlphaFoldDB" id="A0A9X2AQX8"/>
<dbReference type="Proteomes" id="UP001139447">
    <property type="component" value="Unassembled WGS sequence"/>
</dbReference>
<reference evidence="5" key="1">
    <citation type="submission" date="2022-03" db="EMBL/GenBank/DDBJ databases">
        <authorList>
            <person name="Woo C.Y."/>
        </authorList>
    </citation>
    <scope>NUCLEOTIDE SEQUENCE</scope>
    <source>
        <strain evidence="5">CYS-02</strain>
    </source>
</reference>
<keyword evidence="6" id="KW-1185">Reference proteome</keyword>
<keyword evidence="2" id="KW-0902">Two-component regulatory system</keyword>
<dbReference type="PANTHER" id="PTHR44591:SF14">
    <property type="entry name" value="PROTEIN PILG"/>
    <property type="match status" value="1"/>
</dbReference>
<dbReference type="RefSeq" id="WP_243306225.1">
    <property type="nucleotide sequence ID" value="NZ_JALGBI010000001.1"/>
</dbReference>
<dbReference type="SUPFAM" id="SSF52172">
    <property type="entry name" value="CheY-like"/>
    <property type="match status" value="1"/>
</dbReference>
<dbReference type="PANTHER" id="PTHR44591">
    <property type="entry name" value="STRESS RESPONSE REGULATOR PROTEIN 1"/>
    <property type="match status" value="1"/>
</dbReference>
<comment type="caution">
    <text evidence="3">Lacks conserved residue(s) required for the propagation of feature annotation.</text>
</comment>
<dbReference type="InterPro" id="IPR001789">
    <property type="entry name" value="Sig_transdc_resp-reg_receiver"/>
</dbReference>
<proteinExistence type="predicted"/>
<sequence>MRASMRVGLCAVARAFSAAVQRRPLHRIGVQAQPAPRPREIPAGHREAMPAADSANDDTMESSDDLLYGCRVLLVDGEPAIRHALQVLLFRWHCDARVVANAAEALALVAQQHARHGGRHSEGSWTPELVLSGYRLPGNGSGIDAVQDVRRAMGRQVAAVLISGDTTPEQAQLAARHGLTLACKPVTSSVLRDKMVQALLRRP</sequence>
<evidence type="ECO:0000313" key="6">
    <source>
        <dbReference type="Proteomes" id="UP001139447"/>
    </source>
</evidence>
<gene>
    <name evidence="5" type="ORF">MMF98_10535</name>
</gene>